<protein>
    <recommendedName>
        <fullName evidence="4">Lipoprotein</fullName>
    </recommendedName>
</protein>
<keyword evidence="1" id="KW-0732">Signal</keyword>
<organism evidence="2 3">
    <name type="scientific">Candidatus Lloydbacteria bacterium RIFCSPLOWO2_01_FULL_50_20</name>
    <dbReference type="NCBI Taxonomy" id="1798665"/>
    <lineage>
        <taxon>Bacteria</taxon>
        <taxon>Candidatus Lloydiibacteriota</taxon>
    </lineage>
</organism>
<evidence type="ECO:0000313" key="3">
    <source>
        <dbReference type="Proteomes" id="UP000178534"/>
    </source>
</evidence>
<name>A0A1G2DFG9_9BACT</name>
<gene>
    <name evidence="2" type="ORF">A2942_02780</name>
</gene>
<dbReference type="Proteomes" id="UP000178534">
    <property type="component" value="Unassembled WGS sequence"/>
</dbReference>
<accession>A0A1G2DFG9</accession>
<evidence type="ECO:0000256" key="1">
    <source>
        <dbReference type="SAM" id="SignalP"/>
    </source>
</evidence>
<evidence type="ECO:0000313" key="2">
    <source>
        <dbReference type="EMBL" id="OGZ12394.1"/>
    </source>
</evidence>
<evidence type="ECO:0008006" key="4">
    <source>
        <dbReference type="Google" id="ProtNLM"/>
    </source>
</evidence>
<dbReference type="AlphaFoldDB" id="A0A1G2DFG9"/>
<dbReference type="PROSITE" id="PS51257">
    <property type="entry name" value="PROKAR_LIPOPROTEIN"/>
    <property type="match status" value="1"/>
</dbReference>
<dbReference type="STRING" id="1798665.A2942_02780"/>
<comment type="caution">
    <text evidence="2">The sequence shown here is derived from an EMBL/GenBank/DDBJ whole genome shotgun (WGS) entry which is preliminary data.</text>
</comment>
<feature type="chain" id="PRO_5009582584" description="Lipoprotein" evidence="1">
    <location>
        <begin position="26"/>
        <end position="194"/>
    </location>
</feature>
<sequence>MKPLFAALTLLLAAFLGGCATTALMPSSGDETVGDVGWKNYLEAEQFFNRIKQGETTVIDLSKNGLDLKTSKNVVVLDRTTLLALFMANIPGSFEYLDGAVKQCLRASENCTPYVFRKDETREEGKGSLLLRLLNFKKESTVRGWNVEILLLVLNDVVVYKQIKGTPNGTERSKIERRPLGPFDGNVSGYIGIK</sequence>
<dbReference type="EMBL" id="MHLP01000023">
    <property type="protein sequence ID" value="OGZ12394.1"/>
    <property type="molecule type" value="Genomic_DNA"/>
</dbReference>
<proteinExistence type="predicted"/>
<feature type="signal peptide" evidence="1">
    <location>
        <begin position="1"/>
        <end position="25"/>
    </location>
</feature>
<reference evidence="2 3" key="1">
    <citation type="journal article" date="2016" name="Nat. Commun.">
        <title>Thousands of microbial genomes shed light on interconnected biogeochemical processes in an aquifer system.</title>
        <authorList>
            <person name="Anantharaman K."/>
            <person name="Brown C.T."/>
            <person name="Hug L.A."/>
            <person name="Sharon I."/>
            <person name="Castelle C.J."/>
            <person name="Probst A.J."/>
            <person name="Thomas B.C."/>
            <person name="Singh A."/>
            <person name="Wilkins M.J."/>
            <person name="Karaoz U."/>
            <person name="Brodie E.L."/>
            <person name="Williams K.H."/>
            <person name="Hubbard S.S."/>
            <person name="Banfield J.F."/>
        </authorList>
    </citation>
    <scope>NUCLEOTIDE SEQUENCE [LARGE SCALE GENOMIC DNA]</scope>
</reference>